<comment type="caution">
    <text evidence="1">The sequence shown here is derived from an EMBL/GenBank/DDBJ whole genome shotgun (WGS) entry which is preliminary data.</text>
</comment>
<evidence type="ECO:0000313" key="1">
    <source>
        <dbReference type="EMBL" id="GBM98516.1"/>
    </source>
</evidence>
<sequence length="113" mass="12559">MLEDTLRGRTELTKEGLSSLKEDTLRGRSELTNGGLSSLKVDVGCSLSENGTFGRPKAQLRDKGTGYRKTGLSRSKQDYRTVPFKTGLQDCLVQSRTYGHITWPKLCHSPVQQ</sequence>
<dbReference type="EMBL" id="BGPR01004330">
    <property type="protein sequence ID" value="GBM98516.1"/>
    <property type="molecule type" value="Genomic_DNA"/>
</dbReference>
<name>A0A4Y2KAD9_ARAVE</name>
<organism evidence="1 2">
    <name type="scientific">Araneus ventricosus</name>
    <name type="common">Orbweaver spider</name>
    <name type="synonym">Epeira ventricosa</name>
    <dbReference type="NCBI Taxonomy" id="182803"/>
    <lineage>
        <taxon>Eukaryota</taxon>
        <taxon>Metazoa</taxon>
        <taxon>Ecdysozoa</taxon>
        <taxon>Arthropoda</taxon>
        <taxon>Chelicerata</taxon>
        <taxon>Arachnida</taxon>
        <taxon>Araneae</taxon>
        <taxon>Araneomorphae</taxon>
        <taxon>Entelegynae</taxon>
        <taxon>Araneoidea</taxon>
        <taxon>Araneidae</taxon>
        <taxon>Araneus</taxon>
    </lineage>
</organism>
<keyword evidence="2" id="KW-1185">Reference proteome</keyword>
<evidence type="ECO:0000313" key="2">
    <source>
        <dbReference type="Proteomes" id="UP000499080"/>
    </source>
</evidence>
<dbReference type="Proteomes" id="UP000499080">
    <property type="component" value="Unassembled WGS sequence"/>
</dbReference>
<accession>A0A4Y2KAD9</accession>
<proteinExistence type="predicted"/>
<dbReference type="AlphaFoldDB" id="A0A4Y2KAD9"/>
<protein>
    <submittedName>
        <fullName evidence="1">Uncharacterized protein</fullName>
    </submittedName>
</protein>
<gene>
    <name evidence="1" type="ORF">AVEN_238370_1</name>
</gene>
<reference evidence="1 2" key="1">
    <citation type="journal article" date="2019" name="Sci. Rep.">
        <title>Orb-weaving spider Araneus ventricosus genome elucidates the spidroin gene catalogue.</title>
        <authorList>
            <person name="Kono N."/>
            <person name="Nakamura H."/>
            <person name="Ohtoshi R."/>
            <person name="Moran D.A.P."/>
            <person name="Shinohara A."/>
            <person name="Yoshida Y."/>
            <person name="Fujiwara M."/>
            <person name="Mori M."/>
            <person name="Tomita M."/>
            <person name="Arakawa K."/>
        </authorList>
    </citation>
    <scope>NUCLEOTIDE SEQUENCE [LARGE SCALE GENOMIC DNA]</scope>
</reference>